<evidence type="ECO:0000313" key="2">
    <source>
        <dbReference type="Proteomes" id="UP001301869"/>
    </source>
</evidence>
<dbReference type="InterPro" id="IPR008792">
    <property type="entry name" value="PQQD"/>
</dbReference>
<organism evidence="1 2">
    <name type="scientific">Halomonas piscis</name>
    <dbReference type="NCBI Taxonomy" id="3031727"/>
    <lineage>
        <taxon>Bacteria</taxon>
        <taxon>Pseudomonadati</taxon>
        <taxon>Pseudomonadota</taxon>
        <taxon>Gammaproteobacteria</taxon>
        <taxon>Oceanospirillales</taxon>
        <taxon>Halomonadaceae</taxon>
        <taxon>Halomonas</taxon>
    </lineage>
</organism>
<dbReference type="Proteomes" id="UP001301869">
    <property type="component" value="Chromosome"/>
</dbReference>
<dbReference type="SUPFAM" id="SSF53795">
    <property type="entry name" value="PEP carboxykinase-like"/>
    <property type="match status" value="1"/>
</dbReference>
<accession>A0ABY9Z357</accession>
<dbReference type="Gene3D" id="1.10.10.1150">
    <property type="entry name" value="Coenzyme PQQ synthesis protein D (PqqD)"/>
    <property type="match status" value="1"/>
</dbReference>
<proteinExistence type="predicted"/>
<dbReference type="Pfam" id="PF05402">
    <property type="entry name" value="PqqD"/>
    <property type="match status" value="1"/>
</dbReference>
<name>A0ABY9Z357_9GAMM</name>
<sequence>MSLAADAAPVDVTLPRVGRCLRVYNAPEVLEALGRAMPGWPLRCEPAAGFSPELYVYRDGAGLWQSDPGTAEEFMLPSAASAACSLAADLLSLRLEQESELVGLHCGSVEIGGRLALFPQSSRAGKSTLATAFAAAGYRLFGDDVLGLSPEGRGVAMGVAPRLRLPLPASFSAEFADYTRRRAGPEDERYRFVVPADGGLARSGETCPLGALVLLERHDTPVSPEVLTLAPGEGLLQLLCQNFARADLFQQPLPEALMARFLSLMEQLPCLLLRYGEPLAGARYLARVLEGGEAGTPASPPSGSAAADSAGTVDRTVPWRPGAGVSVYPLGEELFLIHAPSGDIHRLNLTGRLVWQLLQHEALAIAELGALLADHFAAPADAVTDDVAGLIQALYGAGLVAPAG</sequence>
<dbReference type="Gene3D" id="3.40.50.300">
    <property type="entry name" value="P-loop containing nucleotide triphosphate hydrolases"/>
    <property type="match status" value="1"/>
</dbReference>
<gene>
    <name evidence="1" type="ORF">P1P91_05465</name>
</gene>
<dbReference type="RefSeq" id="WP_311885076.1">
    <property type="nucleotide sequence ID" value="NZ_CP119391.1"/>
</dbReference>
<evidence type="ECO:0000313" key="1">
    <source>
        <dbReference type="EMBL" id="WNK21125.1"/>
    </source>
</evidence>
<dbReference type="InterPro" id="IPR041881">
    <property type="entry name" value="PqqD_sf"/>
</dbReference>
<dbReference type="InterPro" id="IPR027417">
    <property type="entry name" value="P-loop_NTPase"/>
</dbReference>
<dbReference type="EMBL" id="CP119391">
    <property type="protein sequence ID" value="WNK21125.1"/>
    <property type="molecule type" value="Genomic_DNA"/>
</dbReference>
<protein>
    <submittedName>
        <fullName evidence="1">PqqD family peptide modification chaperone</fullName>
    </submittedName>
</protein>
<reference evidence="1 2" key="1">
    <citation type="submission" date="2023-03" db="EMBL/GenBank/DDBJ databases">
        <title>Halomonas sp. nov., isolated from Korean tranditional fermented seafood 'Jeotgal'.</title>
        <authorList>
            <person name="Kim B."/>
            <person name="Shin N.-R."/>
        </authorList>
    </citation>
    <scope>NUCLEOTIDE SEQUENCE [LARGE SCALE GENOMIC DNA]</scope>
    <source>
        <strain evidence="1 2">SG2L-4</strain>
    </source>
</reference>
<keyword evidence="2" id="KW-1185">Reference proteome</keyword>